<evidence type="ECO:0000313" key="3">
    <source>
        <dbReference type="EMBL" id="QDU84681.1"/>
    </source>
</evidence>
<dbReference type="Pfam" id="PF14344">
    <property type="entry name" value="DUF4397"/>
    <property type="match status" value="1"/>
</dbReference>
<keyword evidence="4" id="KW-1185">Reference proteome</keyword>
<keyword evidence="1" id="KW-0732">Signal</keyword>
<gene>
    <name evidence="3" type="ORF">Pla163_17930</name>
</gene>
<organism evidence="3 4">
    <name type="scientific">Rohdeia mirabilis</name>
    <dbReference type="NCBI Taxonomy" id="2528008"/>
    <lineage>
        <taxon>Bacteria</taxon>
        <taxon>Pseudomonadati</taxon>
        <taxon>Planctomycetota</taxon>
        <taxon>Planctomycetia</taxon>
        <taxon>Planctomycetia incertae sedis</taxon>
        <taxon>Rohdeia</taxon>
    </lineage>
</organism>
<feature type="signal peptide" evidence="1">
    <location>
        <begin position="1"/>
        <end position="20"/>
    </location>
</feature>
<proteinExistence type="predicted"/>
<dbReference type="InterPro" id="IPR025510">
    <property type="entry name" value="DUF4397"/>
</dbReference>
<evidence type="ECO:0000259" key="2">
    <source>
        <dbReference type="Pfam" id="PF14344"/>
    </source>
</evidence>
<dbReference type="RefSeq" id="WP_145186660.1">
    <property type="nucleotide sequence ID" value="NZ_CP036290.1"/>
</dbReference>
<dbReference type="AlphaFoldDB" id="A0A518CZM5"/>
<feature type="chain" id="PRO_5021969340" description="DUF4397 domain-containing protein" evidence="1">
    <location>
        <begin position="21"/>
        <end position="545"/>
    </location>
</feature>
<sequence length="545" mass="55651" precursor="true">MNTPSLALAATLSLASTAFAQDASLTVLHGVPGLPAPVEVVANGATLFSFCFEEQRGPLTLPPGSYDVEVRLEGATILGATYVLGAGDDVSVIANLDASGAPELTPFANDGSALALPSSRVTVRHAAEAPAVDVVVLQGGQTALTIPGVTNGQEASADVAPGDYEVELRLAGTSTVAFGPVPLTVEDGFRYGVHAVGQALTSNFDLLVQRDALTARVRSMEGLRFGNLVPSLYLDGTEVLKLDELVRTGVAVQPGSYLAEIRVFGGSSTLVSQQIDLAAGDDRMLLANPSFGTAIAFSDFANDVSALGLANEARVTVRHLALAPQVDVIVTANGAAVATIGGLVNGDEATAELPAGAYEVAIAPACTTTPVFGPVPLVLEARTHTIAQALGELGSTFTVGVDVIDLTPLPAAAEVLLRRFGTGCGATLTASTNCVIFDEVFQLELDTSVPNSAGVVLFGTSNTDFAGLPLPAGLAGFGATGCTLYTDYFGFRALPTDAQGRAVGDFSVPVRLAPFLDAIYLQGAIATPAGPGHFVTSNAIAVERN</sequence>
<dbReference type="Proteomes" id="UP000319342">
    <property type="component" value="Chromosome"/>
</dbReference>
<feature type="domain" description="DUF4397" evidence="2">
    <location>
        <begin position="23"/>
        <end position="134"/>
    </location>
</feature>
<evidence type="ECO:0000313" key="4">
    <source>
        <dbReference type="Proteomes" id="UP000319342"/>
    </source>
</evidence>
<protein>
    <recommendedName>
        <fullName evidence="2">DUF4397 domain-containing protein</fullName>
    </recommendedName>
</protein>
<reference evidence="3 4" key="1">
    <citation type="submission" date="2019-02" db="EMBL/GenBank/DDBJ databases">
        <title>Deep-cultivation of Planctomycetes and their phenomic and genomic characterization uncovers novel biology.</title>
        <authorList>
            <person name="Wiegand S."/>
            <person name="Jogler M."/>
            <person name="Boedeker C."/>
            <person name="Pinto D."/>
            <person name="Vollmers J."/>
            <person name="Rivas-Marin E."/>
            <person name="Kohn T."/>
            <person name="Peeters S.H."/>
            <person name="Heuer A."/>
            <person name="Rast P."/>
            <person name="Oberbeckmann S."/>
            <person name="Bunk B."/>
            <person name="Jeske O."/>
            <person name="Meyerdierks A."/>
            <person name="Storesund J.E."/>
            <person name="Kallscheuer N."/>
            <person name="Luecker S."/>
            <person name="Lage O.M."/>
            <person name="Pohl T."/>
            <person name="Merkel B.J."/>
            <person name="Hornburger P."/>
            <person name="Mueller R.-W."/>
            <person name="Bruemmer F."/>
            <person name="Labrenz M."/>
            <person name="Spormann A.M."/>
            <person name="Op den Camp H."/>
            <person name="Overmann J."/>
            <person name="Amann R."/>
            <person name="Jetten M.S.M."/>
            <person name="Mascher T."/>
            <person name="Medema M.H."/>
            <person name="Devos D.P."/>
            <person name="Kaster A.-K."/>
            <person name="Ovreas L."/>
            <person name="Rohde M."/>
            <person name="Galperin M.Y."/>
            <person name="Jogler C."/>
        </authorList>
    </citation>
    <scope>NUCLEOTIDE SEQUENCE [LARGE SCALE GENOMIC DNA]</scope>
    <source>
        <strain evidence="3 4">Pla163</strain>
    </source>
</reference>
<name>A0A518CZM5_9BACT</name>
<dbReference type="EMBL" id="CP036290">
    <property type="protein sequence ID" value="QDU84681.1"/>
    <property type="molecule type" value="Genomic_DNA"/>
</dbReference>
<evidence type="ECO:0000256" key="1">
    <source>
        <dbReference type="SAM" id="SignalP"/>
    </source>
</evidence>
<dbReference type="OrthoDB" id="9783299at2"/>
<accession>A0A518CZM5</accession>